<dbReference type="PANTHER" id="PTHR45891:SF1">
    <property type="entry name" value="ZINC FINGER HOMEOBOX PROTEIN 2"/>
    <property type="match status" value="1"/>
</dbReference>
<evidence type="ECO:0000313" key="8">
    <source>
        <dbReference type="Proteomes" id="UP000550707"/>
    </source>
</evidence>
<accession>A0A7J8K3Y3</accession>
<dbReference type="InterPro" id="IPR013087">
    <property type="entry name" value="Znf_C2H2_type"/>
</dbReference>
<keyword evidence="7" id="KW-0238">DNA-binding</keyword>
<dbReference type="AlphaFoldDB" id="A0A7J8K3Y3"/>
<evidence type="ECO:0000259" key="6">
    <source>
        <dbReference type="PROSITE" id="PS00028"/>
    </source>
</evidence>
<dbReference type="GO" id="GO:0045664">
    <property type="term" value="P:regulation of neuron differentiation"/>
    <property type="evidence" value="ECO:0007669"/>
    <property type="project" value="TreeGrafter"/>
</dbReference>
<feature type="region of interest" description="Disordered" evidence="5">
    <location>
        <begin position="1"/>
        <end position="107"/>
    </location>
</feature>
<proteinExistence type="predicted"/>
<dbReference type="Proteomes" id="UP000550707">
    <property type="component" value="Unassembled WGS sequence"/>
</dbReference>
<name>A0A7J8K3Y3_MOLMO</name>
<organism evidence="7 8">
    <name type="scientific">Molossus molossus</name>
    <name type="common">Pallas' mastiff bat</name>
    <name type="synonym">Vespertilio molossus</name>
    <dbReference type="NCBI Taxonomy" id="27622"/>
    <lineage>
        <taxon>Eukaryota</taxon>
        <taxon>Metazoa</taxon>
        <taxon>Chordata</taxon>
        <taxon>Craniata</taxon>
        <taxon>Vertebrata</taxon>
        <taxon>Euteleostomi</taxon>
        <taxon>Mammalia</taxon>
        <taxon>Eutheria</taxon>
        <taxon>Laurasiatheria</taxon>
        <taxon>Chiroptera</taxon>
        <taxon>Yangochiroptera</taxon>
        <taxon>Molossidae</taxon>
        <taxon>Molossus</taxon>
    </lineage>
</organism>
<feature type="compositionally biased region" description="Low complexity" evidence="5">
    <location>
        <begin position="1"/>
        <end position="12"/>
    </location>
</feature>
<keyword evidence="4" id="KW-0862">Zinc</keyword>
<evidence type="ECO:0000256" key="3">
    <source>
        <dbReference type="ARBA" id="ARBA00022737"/>
    </source>
</evidence>
<evidence type="ECO:0000256" key="5">
    <source>
        <dbReference type="SAM" id="MobiDB-lite"/>
    </source>
</evidence>
<dbReference type="PROSITE" id="PS00028">
    <property type="entry name" value="ZINC_FINGER_C2H2_1"/>
    <property type="match status" value="1"/>
</dbReference>
<protein>
    <submittedName>
        <fullName evidence="7">Zinc finger homeobox 2</fullName>
    </submittedName>
</protein>
<dbReference type="GO" id="GO:0000978">
    <property type="term" value="F:RNA polymerase II cis-regulatory region sequence-specific DNA binding"/>
    <property type="evidence" value="ECO:0007669"/>
    <property type="project" value="TreeGrafter"/>
</dbReference>
<dbReference type="InterPro" id="IPR051968">
    <property type="entry name" value="ZnFinger_Homeobox_TR"/>
</dbReference>
<dbReference type="GO" id="GO:0000981">
    <property type="term" value="F:DNA-binding transcription factor activity, RNA polymerase II-specific"/>
    <property type="evidence" value="ECO:0007669"/>
    <property type="project" value="TreeGrafter"/>
</dbReference>
<evidence type="ECO:0000313" key="7">
    <source>
        <dbReference type="EMBL" id="KAF6503555.1"/>
    </source>
</evidence>
<dbReference type="GO" id="GO:0005634">
    <property type="term" value="C:nucleus"/>
    <property type="evidence" value="ECO:0007669"/>
    <property type="project" value="UniProtKB-SubCell"/>
</dbReference>
<dbReference type="EMBL" id="JACASF010000001">
    <property type="protein sequence ID" value="KAF6503555.1"/>
    <property type="molecule type" value="Genomic_DNA"/>
</dbReference>
<feature type="compositionally biased region" description="Pro residues" evidence="5">
    <location>
        <begin position="13"/>
        <end position="33"/>
    </location>
</feature>
<keyword evidence="8" id="KW-1185">Reference proteome</keyword>
<evidence type="ECO:0000256" key="4">
    <source>
        <dbReference type="ARBA" id="ARBA00022833"/>
    </source>
</evidence>
<keyword evidence="7" id="KW-0371">Homeobox</keyword>
<feature type="domain" description="C2H2-type" evidence="6">
    <location>
        <begin position="236"/>
        <end position="256"/>
    </location>
</feature>
<evidence type="ECO:0000256" key="1">
    <source>
        <dbReference type="ARBA" id="ARBA00004123"/>
    </source>
</evidence>
<comment type="subcellular location">
    <subcellularLocation>
        <location evidence="1">Nucleus</location>
    </subcellularLocation>
</comment>
<dbReference type="GO" id="GO:0046872">
    <property type="term" value="F:metal ion binding"/>
    <property type="evidence" value="ECO:0007669"/>
    <property type="project" value="UniProtKB-KW"/>
</dbReference>
<comment type="caution">
    <text evidence="7">The sequence shown here is derived from an EMBL/GenBank/DDBJ whole genome shotgun (WGS) entry which is preliminary data.</text>
</comment>
<reference evidence="7 8" key="1">
    <citation type="journal article" date="2020" name="Nature">
        <title>Six reference-quality genomes reveal evolution of bat adaptations.</title>
        <authorList>
            <person name="Jebb D."/>
            <person name="Huang Z."/>
            <person name="Pippel M."/>
            <person name="Hughes G.M."/>
            <person name="Lavrichenko K."/>
            <person name="Devanna P."/>
            <person name="Winkler S."/>
            <person name="Jermiin L.S."/>
            <person name="Skirmuntt E.C."/>
            <person name="Katzourakis A."/>
            <person name="Burkitt-Gray L."/>
            <person name="Ray D.A."/>
            <person name="Sullivan K.A.M."/>
            <person name="Roscito J.G."/>
            <person name="Kirilenko B.M."/>
            <person name="Davalos L.M."/>
            <person name="Corthals A.P."/>
            <person name="Power M.L."/>
            <person name="Jones G."/>
            <person name="Ransome R.D."/>
            <person name="Dechmann D.K.N."/>
            <person name="Locatelli A.G."/>
            <person name="Puechmaille S.J."/>
            <person name="Fedrigo O."/>
            <person name="Jarvis E.D."/>
            <person name="Hiller M."/>
            <person name="Vernes S.C."/>
            <person name="Myers E.W."/>
            <person name="Teeling E.C."/>
        </authorList>
    </citation>
    <scope>NUCLEOTIDE SEQUENCE [LARGE SCALE GENOMIC DNA]</scope>
    <source>
        <strain evidence="7">MMolMol1</strain>
        <tissue evidence="7">Muscle</tissue>
    </source>
</reference>
<keyword evidence="3" id="KW-0677">Repeat</keyword>
<gene>
    <name evidence="7" type="ORF">HJG59_019834</name>
</gene>
<evidence type="ECO:0000256" key="2">
    <source>
        <dbReference type="ARBA" id="ARBA00022723"/>
    </source>
</evidence>
<dbReference type="PANTHER" id="PTHR45891">
    <property type="entry name" value="ZINC FINGER HOMEOBOX PROTEIN"/>
    <property type="match status" value="1"/>
</dbReference>
<keyword evidence="2" id="KW-0479">Metal-binding</keyword>
<sequence>MATLSSSSAADTTPPPGHNAPPPPPHTSFPGTPPDLVTKDPPAAPSTSESMRPSEPGGQPLESGFSLVPPKEIGEPQEEPGCAGFPPKDLGVEEDKEQEEEGGRLPPVDLSNHLFFTAGGEACLVAKLSLPGGSELLLPKGFPWGAAGIKEEPSLPHPPPAHLTALHIQHGFDSIQGFSSSDQILSHDTSAPSPAACEGRDGAFWSYQLAPNPPRDPKDGPIGSRGGDQRALFWLCLLCRLGFSRPQAFVGHTQSHGVKLTPAQHQGLLGNPAVLQEGDEGCMALLSFLEPKPPACPPSEIPLDNSSTVNLEAANVAQTEDGPSEAETQALVLHTEEVMALSPPSPSTTPFCWRWRGQQRGRSWGCSAACCVPGRHPPAWPCCSTFGPRPTEMPRPSGACSCCRVARQPRKGSLLFRAS</sequence>